<reference evidence="11 12" key="1">
    <citation type="journal article" date="2008" name="Nature">
        <title>The genome of the model beetle and pest Tribolium castaneum.</title>
        <authorList>
            <consortium name="Tribolium Genome Sequencing Consortium"/>
            <person name="Richards S."/>
            <person name="Gibbs R.A."/>
            <person name="Weinstock G.M."/>
            <person name="Brown S.J."/>
            <person name="Denell R."/>
            <person name="Beeman R.W."/>
            <person name="Gibbs R."/>
            <person name="Beeman R.W."/>
            <person name="Brown S.J."/>
            <person name="Bucher G."/>
            <person name="Friedrich M."/>
            <person name="Grimmelikhuijzen C.J."/>
            <person name="Klingler M."/>
            <person name="Lorenzen M."/>
            <person name="Richards S."/>
            <person name="Roth S."/>
            <person name="Schroder R."/>
            <person name="Tautz D."/>
            <person name="Zdobnov E.M."/>
            <person name="Muzny D."/>
            <person name="Gibbs R.A."/>
            <person name="Weinstock G.M."/>
            <person name="Attaway T."/>
            <person name="Bell S."/>
            <person name="Buhay C.J."/>
            <person name="Chandrabose M.N."/>
            <person name="Chavez D."/>
            <person name="Clerk-Blankenburg K.P."/>
            <person name="Cree A."/>
            <person name="Dao M."/>
            <person name="Davis C."/>
            <person name="Chacko J."/>
            <person name="Dinh H."/>
            <person name="Dugan-Rocha S."/>
            <person name="Fowler G."/>
            <person name="Garner T.T."/>
            <person name="Garnes J."/>
            <person name="Gnirke A."/>
            <person name="Hawes A."/>
            <person name="Hernandez J."/>
            <person name="Hines S."/>
            <person name="Holder M."/>
            <person name="Hume J."/>
            <person name="Jhangiani S.N."/>
            <person name="Joshi V."/>
            <person name="Khan Z.M."/>
            <person name="Jackson L."/>
            <person name="Kovar C."/>
            <person name="Kowis A."/>
            <person name="Lee S."/>
            <person name="Lewis L.R."/>
            <person name="Margolis J."/>
            <person name="Morgan M."/>
            <person name="Nazareth L.V."/>
            <person name="Nguyen N."/>
            <person name="Okwuonu G."/>
            <person name="Parker D."/>
            <person name="Richards S."/>
            <person name="Ruiz S.J."/>
            <person name="Santibanez J."/>
            <person name="Savard J."/>
            <person name="Scherer S.E."/>
            <person name="Schneider B."/>
            <person name="Sodergren E."/>
            <person name="Tautz D."/>
            <person name="Vattahil S."/>
            <person name="Villasana D."/>
            <person name="White C.S."/>
            <person name="Wright R."/>
            <person name="Park Y."/>
            <person name="Beeman R.W."/>
            <person name="Lord J."/>
            <person name="Oppert B."/>
            <person name="Lorenzen M."/>
            <person name="Brown S."/>
            <person name="Wang L."/>
            <person name="Savard J."/>
            <person name="Tautz D."/>
            <person name="Richards S."/>
            <person name="Weinstock G."/>
            <person name="Gibbs R.A."/>
            <person name="Liu Y."/>
            <person name="Worley K."/>
            <person name="Weinstock G."/>
            <person name="Elsik C.G."/>
            <person name="Reese J.T."/>
            <person name="Elhaik E."/>
            <person name="Landan G."/>
            <person name="Graur D."/>
            <person name="Arensburger P."/>
            <person name="Atkinson P."/>
            <person name="Beeman R.W."/>
            <person name="Beidler J."/>
            <person name="Brown S.J."/>
            <person name="Demuth J.P."/>
            <person name="Drury D.W."/>
            <person name="Du Y.Z."/>
            <person name="Fujiwara H."/>
            <person name="Lorenzen M."/>
            <person name="Maselli V."/>
            <person name="Osanai M."/>
            <person name="Park Y."/>
            <person name="Robertson H.M."/>
            <person name="Tu Z."/>
            <person name="Wang J.J."/>
            <person name="Wang S."/>
            <person name="Richards S."/>
            <person name="Song H."/>
            <person name="Zhang L."/>
            <person name="Sodergren E."/>
            <person name="Werner D."/>
            <person name="Stanke M."/>
            <person name="Morgenstern B."/>
            <person name="Solovyev V."/>
            <person name="Kosarev P."/>
            <person name="Brown G."/>
            <person name="Chen H.C."/>
            <person name="Ermolaeva O."/>
            <person name="Hlavina W."/>
            <person name="Kapustin Y."/>
            <person name="Kiryutin B."/>
            <person name="Kitts P."/>
            <person name="Maglott D."/>
            <person name="Pruitt K."/>
            <person name="Sapojnikov V."/>
            <person name="Souvorov A."/>
            <person name="Mackey A.J."/>
            <person name="Waterhouse R.M."/>
            <person name="Wyder S."/>
            <person name="Zdobnov E.M."/>
            <person name="Zdobnov E.M."/>
            <person name="Wyder S."/>
            <person name="Kriventseva E.V."/>
            <person name="Kadowaki T."/>
            <person name="Bork P."/>
            <person name="Aranda M."/>
            <person name="Bao R."/>
            <person name="Beermann A."/>
            <person name="Berns N."/>
            <person name="Bolognesi R."/>
            <person name="Bonneton F."/>
            <person name="Bopp D."/>
            <person name="Brown S.J."/>
            <person name="Bucher G."/>
            <person name="Butts T."/>
            <person name="Chaumot A."/>
            <person name="Denell R.E."/>
            <person name="Ferrier D.E."/>
            <person name="Friedrich M."/>
            <person name="Gordon C.M."/>
            <person name="Jindra M."/>
            <person name="Klingler M."/>
            <person name="Lan Q."/>
            <person name="Lattorff H.M."/>
            <person name="Laudet V."/>
            <person name="von Levetsow C."/>
            <person name="Liu Z."/>
            <person name="Lutz R."/>
            <person name="Lynch J.A."/>
            <person name="da Fonseca R.N."/>
            <person name="Posnien N."/>
            <person name="Reuter R."/>
            <person name="Roth S."/>
            <person name="Savard J."/>
            <person name="Schinko J.B."/>
            <person name="Schmitt C."/>
            <person name="Schoppmeier M."/>
            <person name="Schroder R."/>
            <person name="Shippy T.D."/>
            <person name="Simonnet F."/>
            <person name="Marques-Souza H."/>
            <person name="Tautz D."/>
            <person name="Tomoyasu Y."/>
            <person name="Trauner J."/>
            <person name="Van der Zee M."/>
            <person name="Vervoort M."/>
            <person name="Wittkopp N."/>
            <person name="Wimmer E.A."/>
            <person name="Yang X."/>
            <person name="Jones A.K."/>
            <person name="Sattelle D.B."/>
            <person name="Ebert P.R."/>
            <person name="Nelson D."/>
            <person name="Scott J.G."/>
            <person name="Beeman R.W."/>
            <person name="Muthukrishnan S."/>
            <person name="Kramer K.J."/>
            <person name="Arakane Y."/>
            <person name="Beeman R.W."/>
            <person name="Zhu Q."/>
            <person name="Hogenkamp D."/>
            <person name="Dixit R."/>
            <person name="Oppert B."/>
            <person name="Jiang H."/>
            <person name="Zou Z."/>
            <person name="Marshall J."/>
            <person name="Elpidina E."/>
            <person name="Vinokurov K."/>
            <person name="Oppert C."/>
            <person name="Zou Z."/>
            <person name="Evans J."/>
            <person name="Lu Z."/>
            <person name="Zhao P."/>
            <person name="Sumathipala N."/>
            <person name="Altincicek B."/>
            <person name="Vilcinskas A."/>
            <person name="Williams M."/>
            <person name="Hultmark D."/>
            <person name="Hetru C."/>
            <person name="Jiang H."/>
            <person name="Grimmelikhuijzen C.J."/>
            <person name="Hauser F."/>
            <person name="Cazzamali G."/>
            <person name="Williamson M."/>
            <person name="Park Y."/>
            <person name="Li B."/>
            <person name="Tanaka Y."/>
            <person name="Predel R."/>
            <person name="Neupert S."/>
            <person name="Schachtner J."/>
            <person name="Verleyen P."/>
            <person name="Raible F."/>
            <person name="Bork P."/>
            <person name="Friedrich M."/>
            <person name="Walden K.K."/>
            <person name="Robertson H.M."/>
            <person name="Angeli S."/>
            <person name="Foret S."/>
            <person name="Bucher G."/>
            <person name="Schuetz S."/>
            <person name="Maleszka R."/>
            <person name="Wimmer E.A."/>
            <person name="Beeman R.W."/>
            <person name="Lorenzen M."/>
            <person name="Tomoyasu Y."/>
            <person name="Miller S.C."/>
            <person name="Grossmann D."/>
            <person name="Bucher G."/>
        </authorList>
    </citation>
    <scope>NUCLEOTIDE SEQUENCE [LARGE SCALE GENOMIC DNA]</scope>
    <source>
        <strain evidence="11 12">Georgia GA2</strain>
    </source>
</reference>
<evidence type="ECO:0000256" key="7">
    <source>
        <dbReference type="ARBA" id="ARBA00023157"/>
    </source>
</evidence>
<dbReference type="GO" id="GO:0005743">
    <property type="term" value="C:mitochondrial inner membrane"/>
    <property type="evidence" value="ECO:0000318"/>
    <property type="project" value="GO_Central"/>
</dbReference>
<sequence length="94" mass="11332">MNVDASSLRNFKDFLQLYNQMTERCFYKCIEHTNSRELSPNEIECTEKCATKFIRFNNKLMMNFVRRQNDIMTRRMKEAEQMMENNQEVSVSNS</sequence>
<evidence type="ECO:0000256" key="5">
    <source>
        <dbReference type="ARBA" id="ARBA00023010"/>
    </source>
</evidence>
<dbReference type="Gene3D" id="1.10.287.810">
    <property type="entry name" value="Mitochondrial import inner membrane translocase subunit tim13 like domains"/>
    <property type="match status" value="1"/>
</dbReference>
<dbReference type="SUPFAM" id="SSF144122">
    <property type="entry name" value="Tim10-like"/>
    <property type="match status" value="1"/>
</dbReference>
<evidence type="ECO:0000256" key="9">
    <source>
        <dbReference type="SAM" id="Coils"/>
    </source>
</evidence>
<dbReference type="GO" id="GO:0042719">
    <property type="term" value="C:mitochondrial intermembrane space chaperone complex"/>
    <property type="evidence" value="ECO:0000318"/>
    <property type="project" value="GO_Central"/>
</dbReference>
<dbReference type="FunFam" id="1.10.287.810:FF:000016">
    <property type="entry name" value="Mitochondrial import inner membrane translocase subunit Tim10B-like Protein"/>
    <property type="match status" value="1"/>
</dbReference>
<comment type="subcellular location">
    <subcellularLocation>
        <location evidence="8">Mitochondrion inner membrane</location>
        <topology evidence="8">Peripheral membrane protein</topology>
        <orientation evidence="8">Intermembrane side</orientation>
    </subcellularLocation>
</comment>
<protein>
    <recommendedName>
        <fullName evidence="8">Mitochondrial import inner membrane translocase subunit</fullName>
    </recommendedName>
</protein>
<evidence type="ECO:0000256" key="6">
    <source>
        <dbReference type="ARBA" id="ARBA00023128"/>
    </source>
</evidence>
<dbReference type="OMA" id="FNRCVDN"/>
<dbReference type="STRING" id="7070.A0A139WNZ4"/>
<dbReference type="InterPro" id="IPR004217">
    <property type="entry name" value="Tim10-like"/>
</dbReference>
<evidence type="ECO:0000256" key="4">
    <source>
        <dbReference type="ARBA" id="ARBA00022927"/>
    </source>
</evidence>
<dbReference type="Proteomes" id="UP000007266">
    <property type="component" value="Linkage group 1"/>
</dbReference>
<evidence type="ECO:0000259" key="10">
    <source>
        <dbReference type="Pfam" id="PF02953"/>
    </source>
</evidence>
<proteinExistence type="inferred from homology"/>
<gene>
    <name evidence="11" type="primary">AUGUSTUS-3.0.2_31480</name>
    <name evidence="11" type="ORF">TcasGA2_TC031480</name>
</gene>
<accession>A0A139WNZ4</accession>
<dbReference type="PANTHER" id="PTHR13172">
    <property type="entry name" value="MITOCHONDRIAL IMPORT INNER MEMBRANE TRANSLOCASE SUBUNIT TIM9B"/>
    <property type="match status" value="1"/>
</dbReference>
<dbReference type="InterPro" id="IPR035427">
    <property type="entry name" value="Tim10-like_dom_sf"/>
</dbReference>
<evidence type="ECO:0000256" key="1">
    <source>
        <dbReference type="ARBA" id="ARBA00022448"/>
    </source>
</evidence>
<dbReference type="FunCoup" id="A0A139WNZ4">
    <property type="interactions" value="274"/>
</dbReference>
<dbReference type="InParanoid" id="A0A139WNZ4"/>
<keyword evidence="6 8" id="KW-0496">Mitochondrion</keyword>
<comment type="domain">
    <text evidence="8">The twin CX3C motif contains 4 conserved Cys residues that form 2 disulfide bonds in the mitochondrial intermembrane space.</text>
</comment>
<dbReference type="AlphaFoldDB" id="A0A139WNZ4"/>
<dbReference type="Pfam" id="PF02953">
    <property type="entry name" value="zf-Tim10_DDP"/>
    <property type="match status" value="1"/>
</dbReference>
<keyword evidence="2" id="KW-0479">Metal-binding</keyword>
<feature type="domain" description="Tim10-like" evidence="10">
    <location>
        <begin position="9"/>
        <end position="64"/>
    </location>
</feature>
<comment type="similarity">
    <text evidence="8">Belongs to the small Tim family.</text>
</comment>
<dbReference type="GO" id="GO:0140318">
    <property type="term" value="F:protein transporter activity"/>
    <property type="evidence" value="ECO:0000318"/>
    <property type="project" value="GO_Central"/>
</dbReference>
<dbReference type="GO" id="GO:0045039">
    <property type="term" value="P:protein insertion into mitochondrial inner membrane"/>
    <property type="evidence" value="ECO:0000318"/>
    <property type="project" value="GO_Central"/>
</dbReference>
<evidence type="ECO:0000313" key="11">
    <source>
        <dbReference type="EMBL" id="KYB29586.1"/>
    </source>
</evidence>
<comment type="function">
    <text evidence="8">Mitochondrial intermembrane chaperone that participates in the import and insertion of some multi-pass transmembrane proteins into the mitochondrial inner membrane. Also required for the transfer of beta-barrel precursors from the TOM complex to the sorting and assembly machinery (SAM complex) of the outer membrane. Acts as a chaperone-like protein that protects the hydrophobic precursors from aggregation and guide them through the mitochondrial intermembrane space.</text>
</comment>
<keyword evidence="1 8" id="KW-0813">Transport</keyword>
<feature type="coiled-coil region" evidence="9">
    <location>
        <begin position="62"/>
        <end position="89"/>
    </location>
</feature>
<name>A0A139WNZ4_TRICA</name>
<keyword evidence="12" id="KW-1185">Reference proteome</keyword>
<keyword evidence="8" id="KW-0999">Mitochondrion inner membrane</keyword>
<evidence type="ECO:0000256" key="3">
    <source>
        <dbReference type="ARBA" id="ARBA00022833"/>
    </source>
</evidence>
<keyword evidence="7 8" id="KW-1015">Disulfide bond</keyword>
<keyword evidence="3" id="KW-0862">Zinc</keyword>
<keyword evidence="4 8" id="KW-0653">Protein transport</keyword>
<comment type="subunit">
    <text evidence="8">Heterohexamer.</text>
</comment>
<dbReference type="EMBL" id="KQ971307">
    <property type="protein sequence ID" value="KYB29586.1"/>
    <property type="molecule type" value="Genomic_DNA"/>
</dbReference>
<keyword evidence="9" id="KW-0175">Coiled coil</keyword>
<keyword evidence="8" id="KW-0472">Membrane</keyword>
<reference evidence="11 12" key="2">
    <citation type="journal article" date="2010" name="Nucleic Acids Res.">
        <title>BeetleBase in 2010: revisions to provide comprehensive genomic information for Tribolium castaneum.</title>
        <authorList>
            <person name="Kim H.S."/>
            <person name="Murphy T."/>
            <person name="Xia J."/>
            <person name="Caragea D."/>
            <person name="Park Y."/>
            <person name="Beeman R.W."/>
            <person name="Lorenzen M.D."/>
            <person name="Butcher S."/>
            <person name="Manak J.R."/>
            <person name="Brown S.J."/>
        </authorList>
    </citation>
    <scope>GENOME REANNOTATION</scope>
    <source>
        <strain evidence="11 12">Georgia GA2</strain>
    </source>
</reference>
<keyword evidence="5 8" id="KW-0811">Translocation</keyword>
<evidence type="ECO:0000313" key="12">
    <source>
        <dbReference type="Proteomes" id="UP000007266"/>
    </source>
</evidence>
<dbReference type="KEGG" id="tca:103314872"/>
<evidence type="ECO:0000256" key="2">
    <source>
        <dbReference type="ARBA" id="ARBA00022723"/>
    </source>
</evidence>
<dbReference type="InterPro" id="IPR050673">
    <property type="entry name" value="Mito_inner_translocase_sub"/>
</dbReference>
<evidence type="ECO:0000256" key="8">
    <source>
        <dbReference type="RuleBase" id="RU367043"/>
    </source>
</evidence>
<dbReference type="GO" id="GO:0015031">
    <property type="term" value="P:protein transport"/>
    <property type="evidence" value="ECO:0007669"/>
    <property type="project" value="UniProtKB-KW"/>
</dbReference>
<keyword evidence="8" id="KW-0143">Chaperone</keyword>
<dbReference type="OrthoDB" id="1551503at2759"/>
<organism evidence="11 12">
    <name type="scientific">Tribolium castaneum</name>
    <name type="common">Red flour beetle</name>
    <dbReference type="NCBI Taxonomy" id="7070"/>
    <lineage>
        <taxon>Eukaryota</taxon>
        <taxon>Metazoa</taxon>
        <taxon>Ecdysozoa</taxon>
        <taxon>Arthropoda</taxon>
        <taxon>Hexapoda</taxon>
        <taxon>Insecta</taxon>
        <taxon>Pterygota</taxon>
        <taxon>Neoptera</taxon>
        <taxon>Endopterygota</taxon>
        <taxon>Coleoptera</taxon>
        <taxon>Polyphaga</taxon>
        <taxon>Cucujiformia</taxon>
        <taxon>Tenebrionidae</taxon>
        <taxon>Tenebrionidae incertae sedis</taxon>
        <taxon>Tribolium</taxon>
    </lineage>
</organism>
<dbReference type="GO" id="GO:0046872">
    <property type="term" value="F:metal ion binding"/>
    <property type="evidence" value="ECO:0007669"/>
    <property type="project" value="UniProtKB-KW"/>
</dbReference>